<accession>A0AAD5U199</accession>
<protein>
    <submittedName>
        <fullName evidence="1">Uncharacterized protein</fullName>
    </submittedName>
</protein>
<evidence type="ECO:0000313" key="1">
    <source>
        <dbReference type="EMBL" id="KAJ3221137.1"/>
    </source>
</evidence>
<reference evidence="1" key="1">
    <citation type="submission" date="2020-05" db="EMBL/GenBank/DDBJ databases">
        <title>Phylogenomic resolution of chytrid fungi.</title>
        <authorList>
            <person name="Stajich J.E."/>
            <person name="Amses K."/>
            <person name="Simmons R."/>
            <person name="Seto K."/>
            <person name="Myers J."/>
            <person name="Bonds A."/>
            <person name="Quandt C.A."/>
            <person name="Barry K."/>
            <person name="Liu P."/>
            <person name="Grigoriev I."/>
            <person name="Longcore J.E."/>
            <person name="James T.Y."/>
        </authorList>
    </citation>
    <scope>NUCLEOTIDE SEQUENCE</scope>
    <source>
        <strain evidence="1">JEL0476</strain>
    </source>
</reference>
<dbReference type="EMBL" id="JADGJW010000249">
    <property type="protein sequence ID" value="KAJ3221137.1"/>
    <property type="molecule type" value="Genomic_DNA"/>
</dbReference>
<dbReference type="AlphaFoldDB" id="A0AAD5U199"/>
<dbReference type="Proteomes" id="UP001211065">
    <property type="component" value="Unassembled WGS sequence"/>
</dbReference>
<comment type="caution">
    <text evidence="1">The sequence shown here is derived from an EMBL/GenBank/DDBJ whole genome shotgun (WGS) entry which is preliminary data.</text>
</comment>
<keyword evidence="2" id="KW-1185">Reference proteome</keyword>
<name>A0AAD5U199_9FUNG</name>
<evidence type="ECO:0000313" key="2">
    <source>
        <dbReference type="Proteomes" id="UP001211065"/>
    </source>
</evidence>
<sequence>MIQSEDILEEKKIDPTTEVIGMSELIELNKEENKVAKCYLEDKITRIKLSKKEKLDKEKAVKKELKRPHTTPSIGTVKFQVNQYNSETFRPFLIGEIKPKVLTKQISEPINKDKFVNDKNLTQIKNKQELRTKSAPAKYDLEVIPKWDEKELNVILKVNEDVLHSNSSTNNKGPNVDNTENTEDLEKKNFTRVSRSSFTNNNFEKKFSKTSGDINLSVNLNANIRNSLILNSHSNNSLSKNSINCNTDNFSVSNKPRVNNANEVATSIASNLKNSSENTPVGDGIKEKDLRKTELKSLVQVSEACRLNIQQFEKVQNKKKHFTKMELDQANRIPASQFKTNSHENYCAGVTKNSNFTKTHKQKLEEQEVLDKKNLEKNGRQVLESLKNLKKNKNLIWEIKKKKKYMLQGKTNLNSILDLNCRGPGWFWSKNPKNKTWNSILGLKDDEEINFSTAVIWPSKKAGKGMGLRNIETCNGLTVSGTAGEERICEVDRSQGILRKVENVEEFFRVKNKICRSEKNLNKLNNVIDIRDQTENKNAKTFYNVINDYEGNALDIPKRRDIIKQLEPRIQKTWVKESDNNRYRVNTDWKIDTKTLIQAPETGTYYMHPRVYS</sequence>
<organism evidence="1 2">
    <name type="scientific">Clydaea vesicula</name>
    <dbReference type="NCBI Taxonomy" id="447962"/>
    <lineage>
        <taxon>Eukaryota</taxon>
        <taxon>Fungi</taxon>
        <taxon>Fungi incertae sedis</taxon>
        <taxon>Chytridiomycota</taxon>
        <taxon>Chytridiomycota incertae sedis</taxon>
        <taxon>Chytridiomycetes</taxon>
        <taxon>Lobulomycetales</taxon>
        <taxon>Lobulomycetaceae</taxon>
        <taxon>Clydaea</taxon>
    </lineage>
</organism>
<gene>
    <name evidence="1" type="ORF">HK099_003733</name>
</gene>
<proteinExistence type="predicted"/>